<dbReference type="EC" id="5.3.1.13" evidence="4"/>
<dbReference type="InterPro" id="IPR000644">
    <property type="entry name" value="CBS_dom"/>
</dbReference>
<dbReference type="CDD" id="cd05014">
    <property type="entry name" value="SIS_Kpsf"/>
    <property type="match status" value="1"/>
</dbReference>
<dbReference type="AlphaFoldDB" id="A0A3S0KY50"/>
<dbReference type="GO" id="GO:0005975">
    <property type="term" value="P:carbohydrate metabolic process"/>
    <property type="evidence" value="ECO:0007669"/>
    <property type="project" value="InterPro"/>
</dbReference>
<evidence type="ECO:0000256" key="1">
    <source>
        <dbReference type="ARBA" id="ARBA00008165"/>
    </source>
</evidence>
<dbReference type="Proteomes" id="UP000268239">
    <property type="component" value="Unassembled WGS sequence"/>
</dbReference>
<dbReference type="GO" id="GO:0097367">
    <property type="term" value="F:carbohydrate derivative binding"/>
    <property type="evidence" value="ECO:0007669"/>
    <property type="project" value="InterPro"/>
</dbReference>
<dbReference type="RefSeq" id="WP_001133554.1">
    <property type="nucleotide sequence ID" value="NZ_AP025740.1"/>
</dbReference>
<comment type="similarity">
    <text evidence="1 4">Belongs to the SIS family. GutQ/KpsF subfamily.</text>
</comment>
<feature type="site" description="Catalytically relevant" evidence="6">
    <location>
        <position position="147"/>
    </location>
</feature>
<accession>A0A3S0KY50</accession>
<dbReference type="SMR" id="A0A3S0KY50"/>
<evidence type="ECO:0000256" key="4">
    <source>
        <dbReference type="PIRNR" id="PIRNR004692"/>
    </source>
</evidence>
<dbReference type="PROSITE" id="PS51371">
    <property type="entry name" value="CBS"/>
    <property type="match status" value="2"/>
</dbReference>
<keyword evidence="4 10" id="KW-0413">Isomerase</keyword>
<feature type="binding site" evidence="5">
    <location>
        <position position="77"/>
    </location>
    <ligand>
        <name>Zn(2+)</name>
        <dbReference type="ChEBI" id="CHEBI:29105"/>
    </ligand>
</feature>
<dbReference type="GeneID" id="92893396"/>
<dbReference type="PIRSF" id="PIRSF004692">
    <property type="entry name" value="KdsD_KpsF"/>
    <property type="match status" value="1"/>
</dbReference>
<dbReference type="InterPro" id="IPR046348">
    <property type="entry name" value="SIS_dom_sf"/>
</dbReference>
<name>A0A3S0KY50_ACIBA</name>
<dbReference type="GO" id="GO:1901135">
    <property type="term" value="P:carbohydrate derivative metabolic process"/>
    <property type="evidence" value="ECO:0007669"/>
    <property type="project" value="InterPro"/>
</dbReference>
<dbReference type="EMBL" id="RXLU01000054">
    <property type="protein sequence ID" value="RTQ80378.1"/>
    <property type="molecule type" value="Genomic_DNA"/>
</dbReference>
<keyword evidence="5" id="KW-0479">Metal-binding</keyword>
<dbReference type="GO" id="GO:0046872">
    <property type="term" value="F:metal ion binding"/>
    <property type="evidence" value="ECO:0007669"/>
    <property type="project" value="UniProtKB-KW"/>
</dbReference>
<dbReference type="FunFam" id="3.40.50.10490:FF:000011">
    <property type="entry name" value="Arabinose 5-phosphate isomerase"/>
    <property type="match status" value="1"/>
</dbReference>
<feature type="site" description="Catalytically relevant" evidence="6">
    <location>
        <position position="188"/>
    </location>
</feature>
<keyword evidence="2" id="KW-0677">Repeat</keyword>
<dbReference type="Pfam" id="PF01380">
    <property type="entry name" value="SIS"/>
    <property type="match status" value="1"/>
</dbReference>
<evidence type="ECO:0000256" key="5">
    <source>
        <dbReference type="PIRSR" id="PIRSR004692-2"/>
    </source>
</evidence>
<dbReference type="InterPro" id="IPR001347">
    <property type="entry name" value="SIS_dom"/>
</dbReference>
<dbReference type="NCBIfam" id="TIGR00393">
    <property type="entry name" value="kpsF"/>
    <property type="match status" value="1"/>
</dbReference>
<feature type="domain" description="CBS" evidence="8">
    <location>
        <begin position="205"/>
        <end position="265"/>
    </location>
</feature>
<keyword evidence="5" id="KW-0862">Zinc</keyword>
<dbReference type="SUPFAM" id="SSF53697">
    <property type="entry name" value="SIS domain"/>
    <property type="match status" value="1"/>
</dbReference>
<dbReference type="Proteomes" id="UP000233757">
    <property type="component" value="Unassembled WGS sequence"/>
</dbReference>
<dbReference type="PANTHER" id="PTHR42745:SF1">
    <property type="entry name" value="ARABINOSE 5-PHOSPHATE ISOMERASE KDSD"/>
    <property type="match status" value="1"/>
</dbReference>
<dbReference type="PANTHER" id="PTHR42745">
    <property type="match status" value="1"/>
</dbReference>
<dbReference type="Pfam" id="PF00571">
    <property type="entry name" value="CBS"/>
    <property type="match status" value="2"/>
</dbReference>
<keyword evidence="3 7" id="KW-0129">CBS domain</keyword>
<evidence type="ECO:0000256" key="7">
    <source>
        <dbReference type="PROSITE-ProRule" id="PRU00703"/>
    </source>
</evidence>
<feature type="domain" description="SIS" evidence="9">
    <location>
        <begin position="36"/>
        <end position="179"/>
    </location>
</feature>
<evidence type="ECO:0000313" key="10">
    <source>
        <dbReference type="EMBL" id="PQL82408.1"/>
    </source>
</evidence>
<dbReference type="CDD" id="cd04604">
    <property type="entry name" value="CBS_pair_SIS_assoc"/>
    <property type="match status" value="1"/>
</dbReference>
<dbReference type="InterPro" id="IPR035474">
    <property type="entry name" value="SIS_Kpsf"/>
</dbReference>
<comment type="catalytic activity">
    <reaction evidence="4">
        <text>D-arabinose 5-phosphate = D-ribulose 5-phosphate</text>
        <dbReference type="Rhea" id="RHEA:23104"/>
        <dbReference type="ChEBI" id="CHEBI:57693"/>
        <dbReference type="ChEBI" id="CHEBI:58121"/>
        <dbReference type="EC" id="5.3.1.13"/>
    </reaction>
</comment>
<evidence type="ECO:0000259" key="8">
    <source>
        <dbReference type="PROSITE" id="PS51371"/>
    </source>
</evidence>
<dbReference type="GO" id="GO:0019146">
    <property type="term" value="F:arabinose-5-phosphate isomerase activity"/>
    <property type="evidence" value="ECO:0007669"/>
    <property type="project" value="UniProtKB-EC"/>
</dbReference>
<dbReference type="InterPro" id="IPR046342">
    <property type="entry name" value="CBS_dom_sf"/>
</dbReference>
<dbReference type="InterPro" id="IPR004800">
    <property type="entry name" value="KdsD/KpsF-type"/>
</dbReference>
<dbReference type="Gene3D" id="3.10.580.10">
    <property type="entry name" value="CBS-domain"/>
    <property type="match status" value="1"/>
</dbReference>
<dbReference type="PROSITE" id="PS51464">
    <property type="entry name" value="SIS"/>
    <property type="match status" value="1"/>
</dbReference>
<feature type="site" description="Catalytically relevant" evidence="6">
    <location>
        <position position="54"/>
    </location>
</feature>
<dbReference type="SMART" id="SM00116">
    <property type="entry name" value="CBS"/>
    <property type="match status" value="2"/>
</dbReference>
<dbReference type="Gene3D" id="3.40.50.10490">
    <property type="entry name" value="Glucose-6-phosphate isomerase like protein, domain 1"/>
    <property type="match status" value="1"/>
</dbReference>
<protein>
    <recommendedName>
        <fullName evidence="4">Arabinose 5-phosphate isomerase</fullName>
        <shortName evidence="4">API</shortName>
        <ecNumber evidence="4">5.3.1.13</ecNumber>
    </recommendedName>
</protein>
<proteinExistence type="inferred from homology"/>
<organism evidence="10 12">
    <name type="scientific">Acinetobacter baumannii</name>
    <dbReference type="NCBI Taxonomy" id="470"/>
    <lineage>
        <taxon>Bacteria</taxon>
        <taxon>Pseudomonadati</taxon>
        <taxon>Pseudomonadota</taxon>
        <taxon>Gammaproteobacteria</taxon>
        <taxon>Moraxellales</taxon>
        <taxon>Moraxellaceae</taxon>
        <taxon>Acinetobacter</taxon>
        <taxon>Acinetobacter calcoaceticus/baumannii complex</taxon>
    </lineage>
</organism>
<gene>
    <name evidence="10" type="ORF">CV954_012590</name>
    <name evidence="11" type="ORF">EJ062_10190</name>
</gene>
<evidence type="ECO:0000313" key="12">
    <source>
        <dbReference type="Proteomes" id="UP000233757"/>
    </source>
</evidence>
<evidence type="ECO:0000256" key="2">
    <source>
        <dbReference type="ARBA" id="ARBA00022737"/>
    </source>
</evidence>
<comment type="caution">
    <text evidence="10">The sequence shown here is derived from an EMBL/GenBank/DDBJ whole genome shotgun (WGS) entry which is preliminary data.</text>
</comment>
<sequence length="325" mass="35014">MPNPTDFQSSALATLRIEQQAIDVLATQIDDRFNRACEILLQCKGRVVITGMGKSGHIGRKMAATFASTGTPSFFMHPGEAGHGDLGMLVRGDVLIAISNSGKSDEIMMLMPLIKHLGVPLITISRDDKGPMPQNADIALTLGESDEACPLGLAPTSSTTATLVLGDALAVALLEARGFTADDFARSHPAGALGKRLLLHVKHLMHTGDELPKVSPETPMNQVLYEISNKRLGLTTIVDEQDHLLGIFTDGDLRRLIDKQQGFDVNLPVSEVMTKKPSTISQEARAVEALQQLNQKKISQFVVVDDQNKVIGVISMHDLIQAGVN</sequence>
<evidence type="ECO:0000259" key="9">
    <source>
        <dbReference type="PROSITE" id="PS51464"/>
    </source>
</evidence>
<reference evidence="11 13" key="2">
    <citation type="submission" date="2018-12" db="EMBL/GenBank/DDBJ databases">
        <title>Draft Genome Sequences Human Pathogenic Acinetobacter baumannii Strains.</title>
        <authorList>
            <person name="Madhi M."/>
            <person name="Ronco T."/>
            <person name="Olsen R.H."/>
            <person name="Hassani A."/>
        </authorList>
    </citation>
    <scope>NUCLEOTIDE SEQUENCE [LARGE SCALE GENOMIC DNA]</scope>
    <source>
        <strain evidence="11 13">AB3</strain>
    </source>
</reference>
<reference evidence="10 12" key="1">
    <citation type="submission" date="2018-02" db="EMBL/GenBank/DDBJ databases">
        <title>Acinetobacter baumanii whole genome sequence.</title>
        <authorList>
            <person name="Qasim Z.J."/>
        </authorList>
    </citation>
    <scope>NUCLEOTIDE SEQUENCE [LARGE SCALE GENOMIC DNA]</scope>
    <source>
        <strain evidence="10 12">ZQ8</strain>
    </source>
</reference>
<feature type="domain" description="CBS" evidence="8">
    <location>
        <begin position="273"/>
        <end position="325"/>
    </location>
</feature>
<dbReference type="InterPro" id="IPR050986">
    <property type="entry name" value="GutQ/KpsF_isomerases"/>
</dbReference>
<evidence type="ECO:0000256" key="3">
    <source>
        <dbReference type="ARBA" id="ARBA00023122"/>
    </source>
</evidence>
<feature type="site" description="Catalytically relevant" evidence="6">
    <location>
        <position position="106"/>
    </location>
</feature>
<evidence type="ECO:0000313" key="11">
    <source>
        <dbReference type="EMBL" id="RTQ80378.1"/>
    </source>
</evidence>
<evidence type="ECO:0000313" key="13">
    <source>
        <dbReference type="Proteomes" id="UP000268239"/>
    </source>
</evidence>
<dbReference type="EMBL" id="PHJU02000027">
    <property type="protein sequence ID" value="PQL82408.1"/>
    <property type="molecule type" value="Genomic_DNA"/>
</dbReference>
<evidence type="ECO:0000256" key="6">
    <source>
        <dbReference type="PIRSR" id="PIRSR004692-3"/>
    </source>
</evidence>